<feature type="domain" description="AB hydrolase-1" evidence="10">
    <location>
        <begin position="91"/>
        <end position="356"/>
    </location>
</feature>
<comment type="caution">
    <text evidence="11">The sequence shown here is derived from an EMBL/GenBank/DDBJ whole genome shotgun (WGS) entry which is preliminary data.</text>
</comment>
<keyword evidence="6 8" id="KW-0645">Protease</keyword>
<accession>A0A8H5CIW0</accession>
<dbReference type="InterPro" id="IPR029058">
    <property type="entry name" value="AB_hydrolase_fold"/>
</dbReference>
<comment type="subcellular location">
    <subcellularLocation>
        <location evidence="2">Cytoplasm</location>
    </subcellularLocation>
</comment>
<dbReference type="InterPro" id="IPR000073">
    <property type="entry name" value="AB_hydrolase_1"/>
</dbReference>
<evidence type="ECO:0000256" key="2">
    <source>
        <dbReference type="ARBA" id="ARBA00004496"/>
    </source>
</evidence>
<keyword evidence="9" id="KW-1133">Transmembrane helix</keyword>
<dbReference type="PRINTS" id="PR00111">
    <property type="entry name" value="ABHYDROLASE"/>
</dbReference>
<protein>
    <recommendedName>
        <fullName evidence="8">Proline iminopeptidase</fullName>
        <ecNumber evidence="8">3.4.11.5</ecNumber>
    </recommendedName>
</protein>
<dbReference type="InterPro" id="IPR002410">
    <property type="entry name" value="Peptidase_S33"/>
</dbReference>
<evidence type="ECO:0000256" key="1">
    <source>
        <dbReference type="ARBA" id="ARBA00001585"/>
    </source>
</evidence>
<evidence type="ECO:0000256" key="6">
    <source>
        <dbReference type="ARBA" id="ARBA00022670"/>
    </source>
</evidence>
<dbReference type="Gene3D" id="3.40.50.1820">
    <property type="entry name" value="alpha/beta hydrolase"/>
    <property type="match status" value="1"/>
</dbReference>
<evidence type="ECO:0000256" key="7">
    <source>
        <dbReference type="ARBA" id="ARBA00022801"/>
    </source>
</evidence>
<evidence type="ECO:0000256" key="8">
    <source>
        <dbReference type="RuleBase" id="RU003421"/>
    </source>
</evidence>
<feature type="transmembrane region" description="Helical" evidence="9">
    <location>
        <begin position="26"/>
        <end position="42"/>
    </location>
</feature>
<evidence type="ECO:0000313" key="11">
    <source>
        <dbReference type="EMBL" id="KAF5341633.1"/>
    </source>
</evidence>
<dbReference type="NCBIfam" id="TIGR01249">
    <property type="entry name" value="pro_imino_pep_1"/>
    <property type="match status" value="1"/>
</dbReference>
<keyword evidence="12" id="KW-1185">Reference proteome</keyword>
<dbReference type="GO" id="GO:0006508">
    <property type="term" value="P:proteolysis"/>
    <property type="evidence" value="ECO:0007669"/>
    <property type="project" value="UniProtKB-KW"/>
</dbReference>
<evidence type="ECO:0000256" key="3">
    <source>
        <dbReference type="ARBA" id="ARBA00010088"/>
    </source>
</evidence>
<evidence type="ECO:0000256" key="9">
    <source>
        <dbReference type="SAM" id="Phobius"/>
    </source>
</evidence>
<gene>
    <name evidence="11" type="ORF">D9611_001957</name>
</gene>
<evidence type="ECO:0000313" key="12">
    <source>
        <dbReference type="Proteomes" id="UP000541558"/>
    </source>
</evidence>
<evidence type="ECO:0000259" key="10">
    <source>
        <dbReference type="Pfam" id="PF00561"/>
    </source>
</evidence>
<dbReference type="EMBL" id="JAACJK010000001">
    <property type="protein sequence ID" value="KAF5341633.1"/>
    <property type="molecule type" value="Genomic_DNA"/>
</dbReference>
<sequence length="374" mass="42274">MRYRHGGRPRALVACRCVRKHASRSKFFYLTALILFGFPPYHTHSHLANLLRLPVNSTMYPPIEPYLSGRLQVSEIHDLYYEISGNKNGSPVVFLHGGPGSGCRESDRSYFNPEKYKIILFDQRGSGRSNPIGSLQDNTTWDLVADIEKLRVELGVEKWHVFGGSWGSTLALVYAQTHPDRVRSLVVRGIITFRQSERRWIHQEGGTSNLFPEAWDEFVSVIPAEERGDMVKAYHKRIHSEDEGERKAAARAWAKYEMATTKLRPDPEAIELALNNDFASSSLKVKLESHFFVNAGFIKEGQIFAKENLEKIRHIPMIIVNGRYDAVCPPSTAYDLKKKLPHAELHIVPDAGHSGREEGTAEVLTQAAEKVVDL</sequence>
<dbReference type="Pfam" id="PF00561">
    <property type="entry name" value="Abhydrolase_1"/>
    <property type="match status" value="1"/>
</dbReference>
<reference evidence="11 12" key="1">
    <citation type="journal article" date="2020" name="ISME J.">
        <title>Uncovering the hidden diversity of litter-decomposition mechanisms in mushroom-forming fungi.</title>
        <authorList>
            <person name="Floudas D."/>
            <person name="Bentzer J."/>
            <person name="Ahren D."/>
            <person name="Johansson T."/>
            <person name="Persson P."/>
            <person name="Tunlid A."/>
        </authorList>
    </citation>
    <scope>NUCLEOTIDE SEQUENCE [LARGE SCALE GENOMIC DNA]</scope>
    <source>
        <strain evidence="11 12">CBS 175.51</strain>
    </source>
</reference>
<keyword evidence="9" id="KW-0472">Membrane</keyword>
<organism evidence="11 12">
    <name type="scientific">Ephemerocybe angulata</name>
    <dbReference type="NCBI Taxonomy" id="980116"/>
    <lineage>
        <taxon>Eukaryota</taxon>
        <taxon>Fungi</taxon>
        <taxon>Dikarya</taxon>
        <taxon>Basidiomycota</taxon>
        <taxon>Agaricomycotina</taxon>
        <taxon>Agaricomycetes</taxon>
        <taxon>Agaricomycetidae</taxon>
        <taxon>Agaricales</taxon>
        <taxon>Agaricineae</taxon>
        <taxon>Psathyrellaceae</taxon>
        <taxon>Ephemerocybe</taxon>
    </lineage>
</organism>
<keyword evidence="9" id="KW-0812">Transmembrane</keyword>
<dbReference type="PANTHER" id="PTHR43722:SF1">
    <property type="entry name" value="PROLINE IMINOPEPTIDASE"/>
    <property type="match status" value="1"/>
</dbReference>
<dbReference type="InterPro" id="IPR005944">
    <property type="entry name" value="Pro_iminopeptidase"/>
</dbReference>
<dbReference type="PANTHER" id="PTHR43722">
    <property type="entry name" value="PROLINE IMINOPEPTIDASE"/>
    <property type="match status" value="1"/>
</dbReference>
<proteinExistence type="inferred from homology"/>
<name>A0A8H5CIW0_9AGAR</name>
<dbReference type="OrthoDB" id="10249433at2759"/>
<keyword evidence="7 8" id="KW-0378">Hydrolase</keyword>
<dbReference type="SUPFAM" id="SSF53474">
    <property type="entry name" value="alpha/beta-Hydrolases"/>
    <property type="match status" value="1"/>
</dbReference>
<comment type="catalytic activity">
    <reaction evidence="1 8">
        <text>Release of N-terminal proline from a peptide.</text>
        <dbReference type="EC" id="3.4.11.5"/>
    </reaction>
</comment>
<dbReference type="GO" id="GO:0005737">
    <property type="term" value="C:cytoplasm"/>
    <property type="evidence" value="ECO:0007669"/>
    <property type="project" value="UniProtKB-SubCell"/>
</dbReference>
<dbReference type="PRINTS" id="PR00793">
    <property type="entry name" value="PROAMNOPTASE"/>
</dbReference>
<dbReference type="EC" id="3.4.11.5" evidence="8"/>
<keyword evidence="4 8" id="KW-0031">Aminopeptidase</keyword>
<keyword evidence="5" id="KW-0963">Cytoplasm</keyword>
<dbReference type="Proteomes" id="UP000541558">
    <property type="component" value="Unassembled WGS sequence"/>
</dbReference>
<dbReference type="AlphaFoldDB" id="A0A8H5CIW0"/>
<evidence type="ECO:0000256" key="5">
    <source>
        <dbReference type="ARBA" id="ARBA00022490"/>
    </source>
</evidence>
<evidence type="ECO:0000256" key="4">
    <source>
        <dbReference type="ARBA" id="ARBA00022438"/>
    </source>
</evidence>
<comment type="similarity">
    <text evidence="3 8">Belongs to the peptidase S33 family.</text>
</comment>
<dbReference type="GO" id="GO:0004177">
    <property type="term" value="F:aminopeptidase activity"/>
    <property type="evidence" value="ECO:0007669"/>
    <property type="project" value="UniProtKB-KW"/>
</dbReference>